<comment type="caution">
    <text evidence="9">The sequence shown here is derived from an EMBL/GenBank/DDBJ whole genome shotgun (WGS) entry which is preliminary data.</text>
</comment>
<dbReference type="HAMAP" id="MF_00118_B">
    <property type="entry name" value="EF_Tu_B"/>
    <property type="match status" value="1"/>
</dbReference>
<dbReference type="Pfam" id="PF00009">
    <property type="entry name" value="GTP_EFTU"/>
    <property type="match status" value="1"/>
</dbReference>
<dbReference type="NCBIfam" id="TIGR00485">
    <property type="entry name" value="EF-Tu"/>
    <property type="match status" value="1"/>
</dbReference>
<keyword evidence="6 7" id="KW-0342">GTP-binding</keyword>
<evidence type="ECO:0000313" key="9">
    <source>
        <dbReference type="EMBL" id="KAH6755102.1"/>
    </source>
</evidence>
<evidence type="ECO:0000256" key="3">
    <source>
        <dbReference type="ARBA" id="ARBA00022741"/>
    </source>
</evidence>
<evidence type="ECO:0000256" key="5">
    <source>
        <dbReference type="ARBA" id="ARBA00022917"/>
    </source>
</evidence>
<dbReference type="CDD" id="cd03697">
    <property type="entry name" value="EFTU_II"/>
    <property type="match status" value="1"/>
</dbReference>
<dbReference type="InterPro" id="IPR009000">
    <property type="entry name" value="Transl_B-barrel_sf"/>
</dbReference>
<dbReference type="InterPro" id="IPR005225">
    <property type="entry name" value="Small_GTP-bd"/>
</dbReference>
<dbReference type="Proteomes" id="UP001190926">
    <property type="component" value="Unassembled WGS sequence"/>
</dbReference>
<keyword evidence="10" id="KW-1185">Reference proteome</keyword>
<dbReference type="EMBL" id="SDAM02029637">
    <property type="protein sequence ID" value="KAH6755102.1"/>
    <property type="molecule type" value="Genomic_DNA"/>
</dbReference>
<dbReference type="Gene3D" id="2.40.30.10">
    <property type="entry name" value="Translation factors"/>
    <property type="match status" value="2"/>
</dbReference>
<accession>A0AAD4IM38</accession>
<evidence type="ECO:0000256" key="2">
    <source>
        <dbReference type="ARBA" id="ARBA00007249"/>
    </source>
</evidence>
<dbReference type="GO" id="GO:0003924">
    <property type="term" value="F:GTPase activity"/>
    <property type="evidence" value="ECO:0007669"/>
    <property type="project" value="UniProtKB-UniRule"/>
</dbReference>
<dbReference type="InterPro" id="IPR004161">
    <property type="entry name" value="EFTu-like_2"/>
</dbReference>
<keyword evidence="5" id="KW-0648">Protein biosynthesis</keyword>
<evidence type="ECO:0000256" key="6">
    <source>
        <dbReference type="ARBA" id="ARBA00023134"/>
    </source>
</evidence>
<dbReference type="GO" id="GO:0005525">
    <property type="term" value="F:GTP binding"/>
    <property type="evidence" value="ECO:0007669"/>
    <property type="project" value="UniProtKB-UniRule"/>
</dbReference>
<dbReference type="NCBIfam" id="NF009373">
    <property type="entry name" value="PRK12736.1"/>
    <property type="match status" value="1"/>
</dbReference>
<gene>
    <name evidence="9" type="ORF">C2S53_017985</name>
</gene>
<dbReference type="NCBIfam" id="NF000766">
    <property type="entry name" value="PRK00049.1"/>
    <property type="match status" value="1"/>
</dbReference>
<name>A0AAD4IM38_PERFH</name>
<dbReference type="PANTHER" id="PTHR43721">
    <property type="entry name" value="ELONGATION FACTOR TU-RELATED"/>
    <property type="match status" value="1"/>
</dbReference>
<dbReference type="InterPro" id="IPR000795">
    <property type="entry name" value="T_Tr_GTP-bd_dom"/>
</dbReference>
<dbReference type="InterPro" id="IPR031157">
    <property type="entry name" value="G_TR_CS"/>
</dbReference>
<dbReference type="GO" id="GO:0003746">
    <property type="term" value="F:translation elongation factor activity"/>
    <property type="evidence" value="ECO:0007669"/>
    <property type="project" value="UniProtKB-UniRule"/>
</dbReference>
<dbReference type="FunFam" id="3.40.50.300:FF:000003">
    <property type="entry name" value="Elongation factor Tu"/>
    <property type="match status" value="1"/>
</dbReference>
<evidence type="ECO:0000259" key="8">
    <source>
        <dbReference type="PROSITE" id="PS51722"/>
    </source>
</evidence>
<dbReference type="SUPFAM" id="SSF52540">
    <property type="entry name" value="P-loop containing nucleoside triphosphate hydrolases"/>
    <property type="match status" value="1"/>
</dbReference>
<dbReference type="Pfam" id="PF03143">
    <property type="entry name" value="GTP_EFTU_D3"/>
    <property type="match status" value="1"/>
</dbReference>
<dbReference type="CDD" id="cd01884">
    <property type="entry name" value="EF_Tu"/>
    <property type="match status" value="1"/>
</dbReference>
<proteinExistence type="inferred from homology"/>
<sequence length="444" mass="48650">MASVAVRNPISKRAVALSPRFYSLCRRETPSFAEAEPQISSYQFLNLRRSMATFTRTKPHVNIGTIGHVDHGKTTLTAAITKILAEEGKAKAVAFDEIDKAPEEKKRGITIATAHVEYETGKRHYAHVDCPGHADYVKNMITGAAQMDGGILVVSAPDGPMPQTKEHILLARQVGVPSLVCFLNKVDAIDDPELLELVEMELRELLNFYKFPGDDIPIVRGSALAALEGRNEEIGKNSILKLMESVDSYIPDPMRQLEKPFLLPVEDVFTIQGRGTVATGRVEQGVIKAGEEVEILGLSQNKIKTTVTGVEMFKKTLESGQAGDNLGVLLRGLKRDEIQRGMVIAKPGTLKIYTKFEAEIYVLTKEEGGRHTAFLSKYSPQFYMRTADVTGTVLLPKDKMVMPGDNVTASFELISPVPLEVGQRFAMREGGRTVGAGVIAKLIS</sequence>
<dbReference type="PANTHER" id="PTHR43721:SF22">
    <property type="entry name" value="ELONGATION FACTOR TU, MITOCHONDRIAL"/>
    <property type="match status" value="1"/>
</dbReference>
<dbReference type="AlphaFoldDB" id="A0AAD4IM38"/>
<evidence type="ECO:0000313" key="10">
    <source>
        <dbReference type="Proteomes" id="UP001190926"/>
    </source>
</evidence>
<dbReference type="InterPro" id="IPR027417">
    <property type="entry name" value="P-loop_NTPase"/>
</dbReference>
<dbReference type="InterPro" id="IPR041709">
    <property type="entry name" value="EF-Tu_GTP-bd"/>
</dbReference>
<evidence type="ECO:0000256" key="7">
    <source>
        <dbReference type="RuleBase" id="RU000325"/>
    </source>
</evidence>
<dbReference type="InterPro" id="IPR004541">
    <property type="entry name" value="Transl_elong_EFTu/EF1A_bac/org"/>
</dbReference>
<dbReference type="PROSITE" id="PS51722">
    <property type="entry name" value="G_TR_2"/>
    <property type="match status" value="1"/>
</dbReference>
<feature type="domain" description="Tr-type G" evidence="8">
    <location>
        <begin position="58"/>
        <end position="254"/>
    </location>
</feature>
<evidence type="ECO:0000256" key="4">
    <source>
        <dbReference type="ARBA" id="ARBA00022768"/>
    </source>
</evidence>
<dbReference type="InterPro" id="IPR050055">
    <property type="entry name" value="EF-Tu_GTPase"/>
</dbReference>
<reference evidence="9 10" key="1">
    <citation type="journal article" date="2021" name="Nat. Commun.">
        <title>Incipient diploidization of the medicinal plant Perilla within 10,000 years.</title>
        <authorList>
            <person name="Zhang Y."/>
            <person name="Shen Q."/>
            <person name="Leng L."/>
            <person name="Zhang D."/>
            <person name="Chen S."/>
            <person name="Shi Y."/>
            <person name="Ning Z."/>
            <person name="Chen S."/>
        </authorList>
    </citation>
    <scope>NUCLEOTIDE SEQUENCE [LARGE SCALE GENOMIC DNA]</scope>
    <source>
        <strain evidence="10">cv. PC099</strain>
    </source>
</reference>
<dbReference type="InterPro" id="IPR033720">
    <property type="entry name" value="EFTU_2"/>
</dbReference>
<dbReference type="InterPro" id="IPR004160">
    <property type="entry name" value="Transl_elong_EFTu/EF1A_C"/>
</dbReference>
<keyword evidence="3 7" id="KW-0547">Nucleotide-binding</keyword>
<dbReference type="Gene3D" id="3.40.50.300">
    <property type="entry name" value="P-loop containing nucleotide triphosphate hydrolases"/>
    <property type="match status" value="1"/>
</dbReference>
<comment type="function">
    <text evidence="1 7">This protein promotes the GTP-dependent binding of aminoacyl-tRNA to the A-site of ribosomes during protein biosynthesis.</text>
</comment>
<dbReference type="GO" id="GO:0005739">
    <property type="term" value="C:mitochondrion"/>
    <property type="evidence" value="ECO:0007669"/>
    <property type="project" value="TreeGrafter"/>
</dbReference>
<dbReference type="SUPFAM" id="SSF50465">
    <property type="entry name" value="EF-Tu/eEF-1alpha/eIF2-gamma C-terminal domain"/>
    <property type="match status" value="1"/>
</dbReference>
<dbReference type="InterPro" id="IPR009001">
    <property type="entry name" value="Transl_elong_EF1A/Init_IF2_C"/>
</dbReference>
<protein>
    <recommendedName>
        <fullName evidence="7">Elongation factor Tu</fullName>
    </recommendedName>
</protein>
<dbReference type="PROSITE" id="PS00301">
    <property type="entry name" value="G_TR_1"/>
    <property type="match status" value="1"/>
</dbReference>
<keyword evidence="4 7" id="KW-0251">Elongation factor</keyword>
<dbReference type="SUPFAM" id="SSF50447">
    <property type="entry name" value="Translation proteins"/>
    <property type="match status" value="1"/>
</dbReference>
<evidence type="ECO:0000256" key="1">
    <source>
        <dbReference type="ARBA" id="ARBA00003982"/>
    </source>
</evidence>
<dbReference type="PRINTS" id="PR00315">
    <property type="entry name" value="ELONGATNFCT"/>
</dbReference>
<dbReference type="GO" id="GO:0070125">
    <property type="term" value="P:mitochondrial translational elongation"/>
    <property type="evidence" value="ECO:0007669"/>
    <property type="project" value="TreeGrafter"/>
</dbReference>
<comment type="similarity">
    <text evidence="2 7">Belongs to the TRAFAC class translation factor GTPase superfamily. Classic translation factor GTPase family. EF-Tu/EF-1A subfamily.</text>
</comment>
<dbReference type="CDD" id="cd03707">
    <property type="entry name" value="EFTU_III"/>
    <property type="match status" value="1"/>
</dbReference>
<dbReference type="Pfam" id="PF03144">
    <property type="entry name" value="GTP_EFTU_D2"/>
    <property type="match status" value="1"/>
</dbReference>
<dbReference type="NCBIfam" id="TIGR00231">
    <property type="entry name" value="small_GTP"/>
    <property type="match status" value="1"/>
</dbReference>
<dbReference type="FunFam" id="2.40.30.10:FF:000001">
    <property type="entry name" value="Elongation factor Tu"/>
    <property type="match status" value="1"/>
</dbReference>
<organism evidence="9 10">
    <name type="scientific">Perilla frutescens var. hirtella</name>
    <name type="common">Perilla citriodora</name>
    <name type="synonym">Perilla setoyensis</name>
    <dbReference type="NCBI Taxonomy" id="608512"/>
    <lineage>
        <taxon>Eukaryota</taxon>
        <taxon>Viridiplantae</taxon>
        <taxon>Streptophyta</taxon>
        <taxon>Embryophyta</taxon>
        <taxon>Tracheophyta</taxon>
        <taxon>Spermatophyta</taxon>
        <taxon>Magnoliopsida</taxon>
        <taxon>eudicotyledons</taxon>
        <taxon>Gunneridae</taxon>
        <taxon>Pentapetalae</taxon>
        <taxon>asterids</taxon>
        <taxon>lamiids</taxon>
        <taxon>Lamiales</taxon>
        <taxon>Lamiaceae</taxon>
        <taxon>Nepetoideae</taxon>
        <taxon>Elsholtzieae</taxon>
        <taxon>Perilla</taxon>
    </lineage>
</organism>
<dbReference type="NCBIfam" id="NF009372">
    <property type="entry name" value="PRK12735.1"/>
    <property type="match status" value="1"/>
</dbReference>